<organism evidence="1 2">
    <name type="scientific">Xanthomonas campestris pv. campestris (strain 8004)</name>
    <dbReference type="NCBI Taxonomy" id="314565"/>
    <lineage>
        <taxon>Bacteria</taxon>
        <taxon>Pseudomonadati</taxon>
        <taxon>Pseudomonadota</taxon>
        <taxon>Gammaproteobacteria</taxon>
        <taxon>Lysobacterales</taxon>
        <taxon>Lysobacteraceae</taxon>
        <taxon>Xanthomonas</taxon>
    </lineage>
</organism>
<dbReference type="Proteomes" id="UP000000420">
    <property type="component" value="Chromosome"/>
</dbReference>
<dbReference type="EMBL" id="CP000050">
    <property type="protein sequence ID" value="AAY48059.1"/>
    <property type="molecule type" value="Genomic_DNA"/>
</dbReference>
<evidence type="ECO:0000313" key="1">
    <source>
        <dbReference type="EMBL" id="AAY48059.1"/>
    </source>
</evidence>
<reference evidence="1 2" key="1">
    <citation type="journal article" date="2005" name="Genome Res.">
        <title>Comparative and functional genomic analyses of the pathogenicity of phytopathogen Xanthomonas campestris pv. campestris.</title>
        <authorList>
            <person name="Qian W."/>
            <person name="Jia Y."/>
            <person name="Ren S.X."/>
            <person name="He Y.Q."/>
            <person name="Feng J.X."/>
            <person name="Lu L.F."/>
            <person name="Sun Q."/>
            <person name="Ying G."/>
            <person name="Tang D.J."/>
            <person name="Tang H."/>
            <person name="Wu W."/>
            <person name="Hao P."/>
            <person name="Wang L."/>
            <person name="Jiang B.L."/>
            <person name="Zeng S."/>
            <person name="Gu W.Y."/>
            <person name="Lu G."/>
            <person name="Rong L."/>
            <person name="Tian Y."/>
            <person name="Yao Z."/>
            <person name="Fu G."/>
            <person name="Chen B."/>
            <person name="Fang R."/>
            <person name="Qiang B."/>
            <person name="Chen Z."/>
            <person name="Zhao G.P."/>
            <person name="Tang J.L."/>
            <person name="He C."/>
        </authorList>
    </citation>
    <scope>NUCLEOTIDE SEQUENCE [LARGE SCALE GENOMIC DNA]</scope>
    <source>
        <strain evidence="1 2">8004</strain>
    </source>
</reference>
<gene>
    <name evidence="1" type="ordered locus">XC_0985</name>
</gene>
<dbReference type="RefSeq" id="WP_011038286.1">
    <property type="nucleotide sequence ID" value="NC_007086.1"/>
</dbReference>
<protein>
    <submittedName>
        <fullName evidence="1">Uncharacterized protein</fullName>
    </submittedName>
</protein>
<name>A0A0H2X519_XANC8</name>
<dbReference type="KEGG" id="xcb:XC_0985"/>
<dbReference type="HOGENOM" id="CLU_2398851_0_0_6"/>
<evidence type="ECO:0000313" key="2">
    <source>
        <dbReference type="Proteomes" id="UP000000420"/>
    </source>
</evidence>
<proteinExistence type="predicted"/>
<dbReference type="AlphaFoldDB" id="A0A0H2X519"/>
<accession>A0A0H2X519</accession>
<sequence>MTAVLRPALSRVWSPDADGGMQLELWAHVEGRDQTVLTVLADPQDESLWVGVQLSETRLQLPLVVLRQALEAADAEVHSAAWFARQDEGVSEI</sequence>